<dbReference type="InterPro" id="IPR000700">
    <property type="entry name" value="PAS-assoc_C"/>
</dbReference>
<gene>
    <name evidence="9" type="ORF">KUO17_09725</name>
</gene>
<dbReference type="SMART" id="SM00267">
    <property type="entry name" value="GGDEF"/>
    <property type="match status" value="1"/>
</dbReference>
<feature type="transmembrane region" description="Helical" evidence="4">
    <location>
        <begin position="313"/>
        <end position="336"/>
    </location>
</feature>
<dbReference type="InterPro" id="IPR050469">
    <property type="entry name" value="Diguanylate_Cyclase"/>
</dbReference>
<dbReference type="GO" id="GO:0006355">
    <property type="term" value="P:regulation of DNA-templated transcription"/>
    <property type="evidence" value="ECO:0007669"/>
    <property type="project" value="InterPro"/>
</dbReference>
<dbReference type="PROSITE" id="PS50839">
    <property type="entry name" value="CHASE"/>
    <property type="match status" value="1"/>
</dbReference>
<keyword evidence="4" id="KW-0472">Membrane</keyword>
<reference evidence="9" key="2">
    <citation type="journal article" date="2023" name="Plant Pathol.">
        <title>Dismantling and reorganizing Pseudomonas marginalis sensu#lato.</title>
        <authorList>
            <person name="Sawada H."/>
            <person name="Fujikawa T."/>
            <person name="Satou M."/>
        </authorList>
    </citation>
    <scope>NUCLEOTIDE SEQUENCE</scope>
    <source>
        <strain evidence="9">MAFF 301350</strain>
    </source>
</reference>
<dbReference type="InterPro" id="IPR001610">
    <property type="entry name" value="PAC"/>
</dbReference>
<evidence type="ECO:0000259" key="5">
    <source>
        <dbReference type="PROSITE" id="PS50112"/>
    </source>
</evidence>
<dbReference type="Pfam" id="PF00989">
    <property type="entry name" value="PAS"/>
    <property type="match status" value="1"/>
</dbReference>
<dbReference type="PANTHER" id="PTHR45138:SF9">
    <property type="entry name" value="DIGUANYLATE CYCLASE DGCM-RELATED"/>
    <property type="match status" value="1"/>
</dbReference>
<dbReference type="SMART" id="SM00086">
    <property type="entry name" value="PAC"/>
    <property type="match status" value="2"/>
</dbReference>
<comment type="caution">
    <text evidence="9">The sequence shown here is derived from an EMBL/GenBank/DDBJ whole genome shotgun (WGS) entry which is preliminary data.</text>
</comment>
<evidence type="ECO:0000259" key="6">
    <source>
        <dbReference type="PROSITE" id="PS50113"/>
    </source>
</evidence>
<feature type="domain" description="PAC" evidence="6">
    <location>
        <begin position="453"/>
        <end position="505"/>
    </location>
</feature>
<feature type="transmembrane region" description="Helical" evidence="4">
    <location>
        <begin position="20"/>
        <end position="43"/>
    </location>
</feature>
<dbReference type="PROSITE" id="PS50112">
    <property type="entry name" value="PAS"/>
    <property type="match status" value="1"/>
</dbReference>
<dbReference type="InterPro" id="IPR000014">
    <property type="entry name" value="PAS"/>
</dbReference>
<evidence type="ECO:0000313" key="9">
    <source>
        <dbReference type="EMBL" id="MBV6287306.1"/>
    </source>
</evidence>
<keyword evidence="9" id="KW-0808">Transferase</keyword>
<keyword evidence="10" id="KW-1185">Reference proteome</keyword>
<dbReference type="SMART" id="SM01079">
    <property type="entry name" value="CHASE"/>
    <property type="match status" value="1"/>
</dbReference>
<evidence type="ECO:0000313" key="10">
    <source>
        <dbReference type="Proteomes" id="UP001106592"/>
    </source>
</evidence>
<evidence type="ECO:0000256" key="4">
    <source>
        <dbReference type="SAM" id="Phobius"/>
    </source>
</evidence>
<dbReference type="RefSeq" id="WP_217975323.1">
    <property type="nucleotide sequence ID" value="NZ_JAHTBI010000032.1"/>
</dbReference>
<evidence type="ECO:0000259" key="7">
    <source>
        <dbReference type="PROSITE" id="PS50839"/>
    </source>
</evidence>
<dbReference type="SMART" id="SM00091">
    <property type="entry name" value="PAS"/>
    <property type="match status" value="1"/>
</dbReference>
<protein>
    <recommendedName>
        <fullName evidence="3">diguanylate cyclase</fullName>
        <ecNumber evidence="3">2.7.7.65</ecNumber>
    </recommendedName>
</protein>
<dbReference type="FunFam" id="3.30.70.270:FF:000001">
    <property type="entry name" value="Diguanylate cyclase domain protein"/>
    <property type="match status" value="1"/>
</dbReference>
<reference evidence="9" key="1">
    <citation type="journal article" date="2022" name="Int. J. Syst. Evol. Microbiol.">
        <title>Pseudomonas aegrilactucae sp. nov. and Pseudomonas morbosilactucae sp. nov., pathogens causing bacterial rot of lettuce in Japan.</title>
        <authorList>
            <person name="Sawada H."/>
            <person name="Fujikawa T."/>
            <person name="Satou M."/>
        </authorList>
    </citation>
    <scope>NUCLEOTIDE SEQUENCE</scope>
    <source>
        <strain evidence="9">MAFF 301350</strain>
    </source>
</reference>
<dbReference type="GO" id="GO:0052621">
    <property type="term" value="F:diguanylate cyclase activity"/>
    <property type="evidence" value="ECO:0007669"/>
    <property type="project" value="UniProtKB-EC"/>
</dbReference>
<dbReference type="AlphaFoldDB" id="A0A9Q2XJL6"/>
<dbReference type="PROSITE" id="PS50113">
    <property type="entry name" value="PAC"/>
    <property type="match status" value="1"/>
</dbReference>
<keyword evidence="4" id="KW-0812">Transmembrane</keyword>
<dbReference type="EMBL" id="JAHTBI010000032">
    <property type="protein sequence ID" value="MBV6287306.1"/>
    <property type="molecule type" value="Genomic_DNA"/>
</dbReference>
<dbReference type="EC" id="2.7.7.65" evidence="3"/>
<dbReference type="NCBIfam" id="TIGR00254">
    <property type="entry name" value="GGDEF"/>
    <property type="match status" value="1"/>
</dbReference>
<accession>A0A9Q2XJL6</accession>
<comment type="cofactor">
    <cofactor evidence="1">
        <name>Mg(2+)</name>
        <dbReference type="ChEBI" id="CHEBI:18420"/>
    </cofactor>
</comment>
<comment type="subcellular location">
    <subcellularLocation>
        <location evidence="2">Cell inner membrane</location>
    </subcellularLocation>
</comment>
<proteinExistence type="predicted"/>
<dbReference type="NCBIfam" id="TIGR00229">
    <property type="entry name" value="sensory_box"/>
    <property type="match status" value="1"/>
</dbReference>
<keyword evidence="9" id="KW-0548">Nucleotidyltransferase</keyword>
<dbReference type="Proteomes" id="UP001106592">
    <property type="component" value="Unassembled WGS sequence"/>
</dbReference>
<dbReference type="Pfam" id="PF08447">
    <property type="entry name" value="PAS_3"/>
    <property type="match status" value="1"/>
</dbReference>
<feature type="domain" description="GGDEF" evidence="8">
    <location>
        <begin position="668"/>
        <end position="797"/>
    </location>
</feature>
<dbReference type="Pfam" id="PF03924">
    <property type="entry name" value="CHASE"/>
    <property type="match status" value="1"/>
</dbReference>
<organism evidence="9 10">
    <name type="scientific">Pseudomonas aegrilactucae</name>
    <dbReference type="NCBI Taxonomy" id="2854028"/>
    <lineage>
        <taxon>Bacteria</taxon>
        <taxon>Pseudomonadati</taxon>
        <taxon>Pseudomonadota</taxon>
        <taxon>Gammaproteobacteria</taxon>
        <taxon>Pseudomonadales</taxon>
        <taxon>Pseudomonadaceae</taxon>
        <taxon>Pseudomonas</taxon>
    </lineage>
</organism>
<evidence type="ECO:0000256" key="2">
    <source>
        <dbReference type="ARBA" id="ARBA00004533"/>
    </source>
</evidence>
<dbReference type="InterPro" id="IPR013655">
    <property type="entry name" value="PAS_fold_3"/>
</dbReference>
<dbReference type="CDD" id="cd00130">
    <property type="entry name" value="PAS"/>
    <property type="match status" value="2"/>
</dbReference>
<sequence length="797" mass="88252">MSLQFLRPTLLGSISEQVCAWLAALLALCAGALLTALLAMAAGELYQHQLRQRFELLASERYSRIQERLQDQVQRLDSLRRFFVYADAITREEFDGYARPLLQRTQAFAWAPRVLGAERDAFERRARHSLGSAFSIQELSEQGVLQVARPRALYYPVLYTQSQGSQVQPWGLDLLSQPARQDALARAGRSGSLAVTAPLDLLGVAPADMRGMVMVTPVFGASGAEGQPLGYVVAVIGMRQLMADGLPGADQDNLVVQILDDSAEGPQAVLFQSANTLADSTLQASFALHLADHDYQLHIRPSLLFMQANQSSVVSAVVFFGGLLSLLLSALLYSLLNQRQRALALVEQRTAQLRVSEQSLRDTHGQLRSVLDAATQVAIIATNLHGVISTFNAGAERMLGYRSDEVLGHLTLENLVLPQELQARAQRMSLHYGRQISPAQAMLTDTATHPDSEPAEWSLLRKDGSHLQANMLVTAVLDEQGLWVGHLAICIDVTERKRVHEALAARDRLLEKLSAEVPGGIYQFCRRADGSSCFNYASEGLRDIYEIDLAVLKRDASAVFERIHPDDLAHFRASIRYSAEHQTPWREEYRVQLPTAGLRWIRGEATPEPGPDGGTLWHGYLSDISDLKRVEEELRALSVTDALTGIHNRRYFQERLKAELDRAQRDQQDLAVIMLDIDHFKRINDQYGHAVGDHVLQSLCQRISHRLRRTDVFCRLGGEEFMVLCPGSNAAQARTLAQELWQGLRSTPVDGVGRVTASFGVAGWRPGEGADALLLRADSGVYAAKQAGRDRVEAELR</sequence>
<name>A0A9Q2XJL6_9PSED</name>
<dbReference type="InterPro" id="IPR006189">
    <property type="entry name" value="CHASE_dom"/>
</dbReference>
<feature type="domain" description="PAS" evidence="5">
    <location>
        <begin position="363"/>
        <end position="420"/>
    </location>
</feature>
<dbReference type="InterPro" id="IPR013767">
    <property type="entry name" value="PAS_fold"/>
</dbReference>
<dbReference type="InterPro" id="IPR000160">
    <property type="entry name" value="GGDEF_dom"/>
</dbReference>
<evidence type="ECO:0000259" key="8">
    <source>
        <dbReference type="PROSITE" id="PS50887"/>
    </source>
</evidence>
<keyword evidence="4" id="KW-1133">Transmembrane helix</keyword>
<feature type="domain" description="CHASE" evidence="7">
    <location>
        <begin position="85"/>
        <end position="298"/>
    </location>
</feature>
<dbReference type="Pfam" id="PF00990">
    <property type="entry name" value="GGDEF"/>
    <property type="match status" value="1"/>
</dbReference>
<dbReference type="PANTHER" id="PTHR45138">
    <property type="entry name" value="REGULATORY COMPONENTS OF SENSORY TRANSDUCTION SYSTEM"/>
    <property type="match status" value="1"/>
</dbReference>
<evidence type="ECO:0000256" key="3">
    <source>
        <dbReference type="ARBA" id="ARBA00012528"/>
    </source>
</evidence>
<evidence type="ECO:0000256" key="1">
    <source>
        <dbReference type="ARBA" id="ARBA00001946"/>
    </source>
</evidence>
<dbReference type="CDD" id="cd01949">
    <property type="entry name" value="GGDEF"/>
    <property type="match status" value="1"/>
</dbReference>
<dbReference type="PROSITE" id="PS50887">
    <property type="entry name" value="GGDEF"/>
    <property type="match status" value="1"/>
</dbReference>
<dbReference type="GO" id="GO:0005886">
    <property type="term" value="C:plasma membrane"/>
    <property type="evidence" value="ECO:0007669"/>
    <property type="project" value="UniProtKB-SubCell"/>
</dbReference>